<keyword evidence="2" id="KW-1185">Reference proteome</keyword>
<dbReference type="PANTHER" id="PTHR46866:SF1">
    <property type="entry name" value="GH12955P"/>
    <property type="match status" value="1"/>
</dbReference>
<protein>
    <submittedName>
        <fullName evidence="1">Uncharacterized protein</fullName>
    </submittedName>
</protein>
<dbReference type="PANTHER" id="PTHR46866">
    <property type="entry name" value="GH12955P"/>
    <property type="match status" value="1"/>
</dbReference>
<reference evidence="1 2" key="1">
    <citation type="submission" date="2023-02" db="EMBL/GenBank/DDBJ databases">
        <title>LHISI_Scaffold_Assembly.</title>
        <authorList>
            <person name="Stuart O.P."/>
            <person name="Cleave R."/>
            <person name="Magrath M.J.L."/>
            <person name="Mikheyev A.S."/>
        </authorList>
    </citation>
    <scope>NUCLEOTIDE SEQUENCE [LARGE SCALE GENOMIC DNA]</scope>
    <source>
        <strain evidence="1">Daus_M_001</strain>
        <tissue evidence="1">Leg muscle</tissue>
    </source>
</reference>
<name>A0ABQ9GIW0_9NEOP</name>
<dbReference type="Proteomes" id="UP001159363">
    <property type="component" value="Chromosome 11"/>
</dbReference>
<dbReference type="EMBL" id="JARBHB010000012">
    <property type="protein sequence ID" value="KAJ8871964.1"/>
    <property type="molecule type" value="Genomic_DNA"/>
</dbReference>
<proteinExistence type="predicted"/>
<gene>
    <name evidence="1" type="ORF">PR048_028304</name>
</gene>
<evidence type="ECO:0000313" key="2">
    <source>
        <dbReference type="Proteomes" id="UP001159363"/>
    </source>
</evidence>
<evidence type="ECO:0000313" key="1">
    <source>
        <dbReference type="EMBL" id="KAJ8871964.1"/>
    </source>
</evidence>
<sequence length="124" mass="13535">MSVSLPQEVILKNILHPALRLLSTTKFVFPSREVGRAAVAAKYVDAVYVIAQRIGQEMTKKHLAAPSLQRFFLAFDKAYERLAPEETAPICRSGEVSGSPLRVGAKVEAASVDSGEDVNNSSYR</sequence>
<accession>A0ABQ9GIW0</accession>
<comment type="caution">
    <text evidence="1">The sequence shown here is derived from an EMBL/GenBank/DDBJ whole genome shotgun (WGS) entry which is preliminary data.</text>
</comment>
<organism evidence="1 2">
    <name type="scientific">Dryococelus australis</name>
    <dbReference type="NCBI Taxonomy" id="614101"/>
    <lineage>
        <taxon>Eukaryota</taxon>
        <taxon>Metazoa</taxon>
        <taxon>Ecdysozoa</taxon>
        <taxon>Arthropoda</taxon>
        <taxon>Hexapoda</taxon>
        <taxon>Insecta</taxon>
        <taxon>Pterygota</taxon>
        <taxon>Neoptera</taxon>
        <taxon>Polyneoptera</taxon>
        <taxon>Phasmatodea</taxon>
        <taxon>Verophasmatodea</taxon>
        <taxon>Anareolatae</taxon>
        <taxon>Phasmatidae</taxon>
        <taxon>Eurycanthinae</taxon>
        <taxon>Dryococelus</taxon>
    </lineage>
</organism>